<evidence type="ECO:0000256" key="6">
    <source>
        <dbReference type="SAM" id="MobiDB-lite"/>
    </source>
</evidence>
<accession>W9RTA1</accession>
<evidence type="ECO:0000259" key="8">
    <source>
        <dbReference type="PROSITE" id="PS51775"/>
    </source>
</evidence>
<dbReference type="STRING" id="981085.W9RTA1"/>
<name>W9RTA1_9ROSA</name>
<comment type="subcellular location">
    <subcellularLocation>
        <location evidence="1">Membrane</location>
        <topology evidence="1">Single-pass membrane protein</topology>
    </subcellularLocation>
</comment>
<feature type="transmembrane region" description="Helical" evidence="7">
    <location>
        <begin position="20"/>
        <end position="46"/>
    </location>
</feature>
<dbReference type="OrthoDB" id="1047602at2759"/>
<dbReference type="PROSITE" id="PS51775">
    <property type="entry name" value="GTD_BINDING"/>
    <property type="match status" value="1"/>
</dbReference>
<reference evidence="10" key="1">
    <citation type="submission" date="2013-01" db="EMBL/GenBank/DDBJ databases">
        <title>Draft Genome Sequence of a Mulberry Tree, Morus notabilis C.K. Schneid.</title>
        <authorList>
            <person name="He N."/>
            <person name="Zhao S."/>
        </authorList>
    </citation>
    <scope>NUCLEOTIDE SEQUENCE</scope>
</reference>
<feature type="coiled-coil region" evidence="5">
    <location>
        <begin position="875"/>
        <end position="909"/>
    </location>
</feature>
<dbReference type="eggNOG" id="ENOG502QPSJ">
    <property type="taxonomic scope" value="Eukaryota"/>
</dbReference>
<evidence type="ECO:0000256" key="1">
    <source>
        <dbReference type="ARBA" id="ARBA00004167"/>
    </source>
</evidence>
<dbReference type="Proteomes" id="UP000030645">
    <property type="component" value="Unassembled WGS sequence"/>
</dbReference>
<keyword evidence="3 7" id="KW-1133">Transmembrane helix</keyword>
<proteinExistence type="predicted"/>
<keyword evidence="4 7" id="KW-0472">Membrane</keyword>
<feature type="region of interest" description="Disordered" evidence="6">
    <location>
        <begin position="832"/>
        <end position="856"/>
    </location>
</feature>
<dbReference type="InterPro" id="IPR007656">
    <property type="entry name" value="GTD-bd"/>
</dbReference>
<feature type="domain" description="GTD-binding" evidence="8">
    <location>
        <begin position="605"/>
        <end position="703"/>
    </location>
</feature>
<keyword evidence="2 7" id="KW-0812">Transmembrane</keyword>
<protein>
    <recommendedName>
        <fullName evidence="8">GTD-binding domain-containing protein</fullName>
    </recommendedName>
</protein>
<evidence type="ECO:0000313" key="9">
    <source>
        <dbReference type="EMBL" id="EXB93210.1"/>
    </source>
</evidence>
<evidence type="ECO:0000256" key="3">
    <source>
        <dbReference type="ARBA" id="ARBA00022989"/>
    </source>
</evidence>
<evidence type="ECO:0000256" key="2">
    <source>
        <dbReference type="ARBA" id="ARBA00022692"/>
    </source>
</evidence>
<dbReference type="KEGG" id="mnt:21407288"/>
<dbReference type="GO" id="GO:0016020">
    <property type="term" value="C:membrane"/>
    <property type="evidence" value="ECO:0007669"/>
    <property type="project" value="UniProtKB-SubCell"/>
</dbReference>
<evidence type="ECO:0000256" key="4">
    <source>
        <dbReference type="ARBA" id="ARBA00023136"/>
    </source>
</evidence>
<dbReference type="AlphaFoldDB" id="W9RTA1"/>
<dbReference type="Pfam" id="PF04576">
    <property type="entry name" value="Zein-binding"/>
    <property type="match status" value="1"/>
</dbReference>
<evidence type="ECO:0000256" key="5">
    <source>
        <dbReference type="SAM" id="Coils"/>
    </source>
</evidence>
<sequence length="938" mass="104728">MAAMGTSSAAKSHNTSRGWFASLVSALLEWLLIFFLFFDAVFSYVITRFARGCKLQTPCLLCSRLDHVLGKEKVGYYWDLMCKNHKSEISSLVLCHAHNKLVDVHKMCESCLFSFATINKSNAETYRLLVGKLGEEVNSDFDEDALLGDSKISSLSKRYCACCNQPWVPRAHAQKLIQTRLVGSDAAELETPLSGAIEHNQEEVMKKGRERSFVSAAATHSKTRGLDPLSHIGYTELKISSDTESEAPLSDDDGGGVSALVRERNDYEEEYSVQYVEPRIVTLDDALASEKLLDPASGPKPSFLEPHVQVDALEHLDHKPEESTVASGKSEEEFSVEQVHLRTVTLDDVSASEKRLDPASGLKPSLLESHVQVDDIEPLDCKPQESTVGVGHGLEELNWQGVEKKADIPRQEVGDKADIAELTETTLRDTPSSDATETPLEVSKNCHVRTVEVTQTSSAECGEVSKGESLPRTTTETGLETNTIASDSGQQVINLLDLGDAYKLAVDNKGRQLSGVLAEQWLGKDSSRVSEDLRILLTQLSANRGFDQSINDISPKLSVNSDDSKTLDCSSSIGRQILHKRISLERNESGLSMDGSIVSEIEGESMVDRLKRQVEHDKKLMNALYRELEEERNASAVATNQAMAMITRLQEEKAALQMEALQYLRMMEEQAEYDDDELQKSNDLLSEKEKEIQDLEAELEYYRKKFPNERVLENPSETSCDVKITDIGVDNSEYSCIRDNASVSTHPISGKPHDNDKVESAGLSFENVDRGNVNSSVLEFEDEKTYILQCLKKLEKTLYLLSDDEKNTYLSKNDYSENRTDEFSELEELTKHDESVSGQDLYNSSLENPELNGRETDEFHCRKQSSAELSQVTDMASLRVVVSDLNKRLEALEADRKFLEHAVNSLRNGDEGLHFIQEITSHLQELRKIVLRKDQSVA</sequence>
<dbReference type="EMBL" id="KE345062">
    <property type="protein sequence ID" value="EXB93210.1"/>
    <property type="molecule type" value="Genomic_DNA"/>
</dbReference>
<keyword evidence="10" id="KW-1185">Reference proteome</keyword>
<keyword evidence="5" id="KW-0175">Coiled coil</keyword>
<feature type="compositionally biased region" description="Polar residues" evidence="6">
    <location>
        <begin position="836"/>
        <end position="847"/>
    </location>
</feature>
<dbReference type="InterPro" id="IPR039306">
    <property type="entry name" value="MYOB"/>
</dbReference>
<feature type="coiled-coil region" evidence="5">
    <location>
        <begin position="607"/>
        <end position="705"/>
    </location>
</feature>
<organism evidence="9 10">
    <name type="scientific">Morus notabilis</name>
    <dbReference type="NCBI Taxonomy" id="981085"/>
    <lineage>
        <taxon>Eukaryota</taxon>
        <taxon>Viridiplantae</taxon>
        <taxon>Streptophyta</taxon>
        <taxon>Embryophyta</taxon>
        <taxon>Tracheophyta</taxon>
        <taxon>Spermatophyta</taxon>
        <taxon>Magnoliopsida</taxon>
        <taxon>eudicotyledons</taxon>
        <taxon>Gunneridae</taxon>
        <taxon>Pentapetalae</taxon>
        <taxon>rosids</taxon>
        <taxon>fabids</taxon>
        <taxon>Rosales</taxon>
        <taxon>Moraceae</taxon>
        <taxon>Moreae</taxon>
        <taxon>Morus</taxon>
    </lineage>
</organism>
<evidence type="ECO:0000313" key="10">
    <source>
        <dbReference type="Proteomes" id="UP000030645"/>
    </source>
</evidence>
<dbReference type="PANTHER" id="PTHR31448">
    <property type="entry name" value="MYOSIN-BINDING PROTEIN 2"/>
    <property type="match status" value="1"/>
</dbReference>
<evidence type="ECO:0000256" key="7">
    <source>
        <dbReference type="SAM" id="Phobius"/>
    </source>
</evidence>
<dbReference type="GO" id="GO:0080115">
    <property type="term" value="F:myosin XI tail binding"/>
    <property type="evidence" value="ECO:0007669"/>
    <property type="project" value="UniProtKB-ARBA"/>
</dbReference>
<gene>
    <name evidence="9" type="ORF">L484_024549</name>
</gene>
<dbReference type="PANTHER" id="PTHR31448:SF32">
    <property type="entry name" value="MYOSIN-BINDING PROTEIN 1"/>
    <property type="match status" value="1"/>
</dbReference>